<dbReference type="PANTHER" id="PTHR12049">
    <property type="entry name" value="PROTEIN ARGININE METHYLTRANSFERASE NDUFAF7, MITOCHONDRIAL"/>
    <property type="match status" value="1"/>
</dbReference>
<dbReference type="InterPro" id="IPR038375">
    <property type="entry name" value="NDUFAF7_sf"/>
</dbReference>
<evidence type="ECO:0000256" key="2">
    <source>
        <dbReference type="ARBA" id="ARBA00022679"/>
    </source>
</evidence>
<protein>
    <submittedName>
        <fullName evidence="3">SAM-dependent methyltransferase</fullName>
        <ecNumber evidence="3">2.1.1.-</ecNumber>
    </submittedName>
</protein>
<keyword evidence="4" id="KW-1185">Reference proteome</keyword>
<keyword evidence="2 3" id="KW-0808">Transferase</keyword>
<keyword evidence="1 3" id="KW-0489">Methyltransferase</keyword>
<evidence type="ECO:0000313" key="3">
    <source>
        <dbReference type="EMBL" id="MDT7043282.1"/>
    </source>
</evidence>
<reference evidence="3 4" key="1">
    <citation type="journal article" date="2023" name="ISME J.">
        <title>Cultivation and genomic characterization of novel and ubiquitous marine nitrite-oxidizing bacteria from the Nitrospirales.</title>
        <authorList>
            <person name="Mueller A.J."/>
            <person name="Daebeler A."/>
            <person name="Herbold C.W."/>
            <person name="Kirkegaard R.H."/>
            <person name="Daims H."/>
        </authorList>
    </citation>
    <scope>NUCLEOTIDE SEQUENCE [LARGE SCALE GENOMIC DNA]</scope>
    <source>
        <strain evidence="3 4">EB</strain>
    </source>
</reference>
<dbReference type="EMBL" id="JAQOUE010000001">
    <property type="protein sequence ID" value="MDT7043282.1"/>
    <property type="molecule type" value="Genomic_DNA"/>
</dbReference>
<dbReference type="InterPro" id="IPR003788">
    <property type="entry name" value="NDUFAF7"/>
</dbReference>
<dbReference type="RefSeq" id="WP_313833830.1">
    <property type="nucleotide sequence ID" value="NZ_JAQOUE010000001.1"/>
</dbReference>
<dbReference type="Pfam" id="PF02636">
    <property type="entry name" value="Methyltransf_28"/>
    <property type="match status" value="1"/>
</dbReference>
<organism evidence="3 4">
    <name type="scientific">Candidatus Nitronereus thalassa</name>
    <dbReference type="NCBI Taxonomy" id="3020898"/>
    <lineage>
        <taxon>Bacteria</taxon>
        <taxon>Pseudomonadati</taxon>
        <taxon>Nitrospirota</taxon>
        <taxon>Nitrospiria</taxon>
        <taxon>Nitrospirales</taxon>
        <taxon>Nitrospiraceae</taxon>
        <taxon>Candidatus Nitronereus</taxon>
    </lineage>
</organism>
<dbReference type="Proteomes" id="UP001250932">
    <property type="component" value="Unassembled WGS sequence"/>
</dbReference>
<accession>A0ABU3KA61</accession>
<dbReference type="GO" id="GO:0032259">
    <property type="term" value="P:methylation"/>
    <property type="evidence" value="ECO:0007669"/>
    <property type="project" value="UniProtKB-KW"/>
</dbReference>
<comment type="caution">
    <text evidence="3">The sequence shown here is derived from an EMBL/GenBank/DDBJ whole genome shotgun (WGS) entry which is preliminary data.</text>
</comment>
<dbReference type="Gene3D" id="3.40.50.12710">
    <property type="match status" value="1"/>
</dbReference>
<dbReference type="PANTHER" id="PTHR12049:SF7">
    <property type="entry name" value="PROTEIN ARGININE METHYLTRANSFERASE NDUFAF7, MITOCHONDRIAL"/>
    <property type="match status" value="1"/>
</dbReference>
<dbReference type="InterPro" id="IPR029063">
    <property type="entry name" value="SAM-dependent_MTases_sf"/>
</dbReference>
<sequence length="353" mass="38806">MVHRVETPLGKILRERILGEGPMTFRDFMDQALFHPELGFYSKGPEIGSRDGTFNTNAMFPAFAFCLARAVEQAESIIGEPLRIVELGAGTGELGTGILSFLPTAREYVAVEPSSGLQHKQKARGLAAVKTVEDLSPRPSFVFGNEVLDALPVHRVMNDGQGNLMEFYVSINPQGGFEEILGEPSTSALSSRLQSEGVTLGRGQMAEVCLELDPFIQSIASIISKGYLIFLDYGDEALALYHYTRRNGSLRCYFRQQQVHDPFNHIGEQDITADVDFTALDKAACCSGLGTAGQAWQGTWLKNLGIHQFQPKGVDPKELQNQIEQLTNPARLGSTFDVWAWRTPNIPLPPGFS</sequence>
<gene>
    <name evidence="3" type="ORF">PPG34_13050</name>
</gene>
<evidence type="ECO:0000256" key="1">
    <source>
        <dbReference type="ARBA" id="ARBA00022603"/>
    </source>
</evidence>
<dbReference type="GO" id="GO:0008168">
    <property type="term" value="F:methyltransferase activity"/>
    <property type="evidence" value="ECO:0007669"/>
    <property type="project" value="UniProtKB-KW"/>
</dbReference>
<proteinExistence type="predicted"/>
<name>A0ABU3KA61_9BACT</name>
<evidence type="ECO:0000313" key="4">
    <source>
        <dbReference type="Proteomes" id="UP001250932"/>
    </source>
</evidence>
<dbReference type="SUPFAM" id="SSF53335">
    <property type="entry name" value="S-adenosyl-L-methionine-dependent methyltransferases"/>
    <property type="match status" value="1"/>
</dbReference>
<dbReference type="EC" id="2.1.1.-" evidence="3"/>